<dbReference type="RefSeq" id="WP_238249732.1">
    <property type="nucleotide sequence ID" value="NZ_BPQX01000033.1"/>
</dbReference>
<dbReference type="Proteomes" id="UP001236369">
    <property type="component" value="Unassembled WGS sequence"/>
</dbReference>
<dbReference type="InterPro" id="IPR010982">
    <property type="entry name" value="Lambda_DNA-bd_dom_sf"/>
</dbReference>
<name>A0ABU0HI29_9HYPH</name>
<evidence type="ECO:0000259" key="2">
    <source>
        <dbReference type="PROSITE" id="PS50943"/>
    </source>
</evidence>
<dbReference type="CDD" id="cd00093">
    <property type="entry name" value="HTH_XRE"/>
    <property type="match status" value="1"/>
</dbReference>
<gene>
    <name evidence="3" type="ORF">QO016_001466</name>
</gene>
<evidence type="ECO:0000313" key="4">
    <source>
        <dbReference type="Proteomes" id="UP001236369"/>
    </source>
</evidence>
<dbReference type="SMART" id="SM00530">
    <property type="entry name" value="HTH_XRE"/>
    <property type="match status" value="1"/>
</dbReference>
<sequence>MKSFKPKQSTPVDQGIGSRIALLRTANGLSQSQLADALGISFQQVQKYEAGKNRIGAGRLQAIADRLGVPVSTFFEDTTQPPSDDAVELLLQSDGAIDLLRAYVSIQDDELRRSIVTMVKATLRVSKAGAAAGEQDASNCPAAGPSH</sequence>
<keyword evidence="1" id="KW-0238">DNA-binding</keyword>
<evidence type="ECO:0000256" key="1">
    <source>
        <dbReference type="ARBA" id="ARBA00023125"/>
    </source>
</evidence>
<comment type="caution">
    <text evidence="3">The sequence shown here is derived from an EMBL/GenBank/DDBJ whole genome shotgun (WGS) entry which is preliminary data.</text>
</comment>
<dbReference type="EMBL" id="JAUSVV010000002">
    <property type="protein sequence ID" value="MDQ0441983.1"/>
    <property type="molecule type" value="Genomic_DNA"/>
</dbReference>
<accession>A0ABU0HI29</accession>
<protein>
    <submittedName>
        <fullName evidence="3">Transcriptional regulator with XRE-family HTH domain</fullName>
    </submittedName>
</protein>
<evidence type="ECO:0000313" key="3">
    <source>
        <dbReference type="EMBL" id="MDQ0441983.1"/>
    </source>
</evidence>
<dbReference type="Pfam" id="PF01381">
    <property type="entry name" value="HTH_3"/>
    <property type="match status" value="1"/>
</dbReference>
<dbReference type="PROSITE" id="PS50943">
    <property type="entry name" value="HTH_CROC1"/>
    <property type="match status" value="1"/>
</dbReference>
<feature type="domain" description="HTH cro/C1-type" evidence="2">
    <location>
        <begin position="20"/>
        <end position="74"/>
    </location>
</feature>
<organism evidence="3 4">
    <name type="scientific">Methylobacterium persicinum</name>
    <dbReference type="NCBI Taxonomy" id="374426"/>
    <lineage>
        <taxon>Bacteria</taxon>
        <taxon>Pseudomonadati</taxon>
        <taxon>Pseudomonadota</taxon>
        <taxon>Alphaproteobacteria</taxon>
        <taxon>Hyphomicrobiales</taxon>
        <taxon>Methylobacteriaceae</taxon>
        <taxon>Methylobacterium</taxon>
    </lineage>
</organism>
<dbReference type="InterPro" id="IPR001387">
    <property type="entry name" value="Cro/C1-type_HTH"/>
</dbReference>
<proteinExistence type="predicted"/>
<reference evidence="3 4" key="1">
    <citation type="submission" date="2023-07" db="EMBL/GenBank/DDBJ databases">
        <title>Genomic Encyclopedia of Type Strains, Phase IV (KMG-IV): sequencing the most valuable type-strain genomes for metagenomic binning, comparative biology and taxonomic classification.</title>
        <authorList>
            <person name="Goeker M."/>
        </authorList>
    </citation>
    <scope>NUCLEOTIDE SEQUENCE [LARGE SCALE GENOMIC DNA]</scope>
    <source>
        <strain evidence="3 4">DSM 19562</strain>
    </source>
</reference>
<dbReference type="SUPFAM" id="SSF47413">
    <property type="entry name" value="lambda repressor-like DNA-binding domains"/>
    <property type="match status" value="1"/>
</dbReference>
<dbReference type="PANTHER" id="PTHR46558:SF4">
    <property type="entry name" value="DNA-BIDING PHAGE PROTEIN"/>
    <property type="match status" value="1"/>
</dbReference>
<keyword evidence="4" id="KW-1185">Reference proteome</keyword>
<dbReference type="Gene3D" id="1.10.260.40">
    <property type="entry name" value="lambda repressor-like DNA-binding domains"/>
    <property type="match status" value="1"/>
</dbReference>
<dbReference type="PANTHER" id="PTHR46558">
    <property type="entry name" value="TRACRIPTIONAL REGULATORY PROTEIN-RELATED-RELATED"/>
    <property type="match status" value="1"/>
</dbReference>